<keyword evidence="3" id="KW-1185">Reference proteome</keyword>
<dbReference type="OMA" id="NWYLIIN"/>
<sequence>MTKNWYLIINKINQLFFCLIHLLLLLMIFVQPSELAAIRSNSSSSSRVVDYLPGLELPGGKGDGSGPDLPFHLETGYVGVGKSMDVQLFYYFVESERNPKEDPLLVWLTGGPRCSALSAFAFEIGQFYYL</sequence>
<dbReference type="Gene3D" id="3.40.50.1820">
    <property type="entry name" value="alpha/beta hydrolase"/>
    <property type="match status" value="1"/>
</dbReference>
<dbReference type="AlphaFoldDB" id="A0A200Q636"/>
<dbReference type="GO" id="GO:0019748">
    <property type="term" value="P:secondary metabolic process"/>
    <property type="evidence" value="ECO:0007669"/>
    <property type="project" value="TreeGrafter"/>
</dbReference>
<dbReference type="Proteomes" id="UP000195402">
    <property type="component" value="Unassembled WGS sequence"/>
</dbReference>
<evidence type="ECO:0000313" key="3">
    <source>
        <dbReference type="Proteomes" id="UP000195402"/>
    </source>
</evidence>
<evidence type="ECO:0000313" key="2">
    <source>
        <dbReference type="EMBL" id="OVA05902.1"/>
    </source>
</evidence>
<organism evidence="2 3">
    <name type="scientific">Macleaya cordata</name>
    <name type="common">Five-seeded plume-poppy</name>
    <name type="synonym">Bocconia cordata</name>
    <dbReference type="NCBI Taxonomy" id="56857"/>
    <lineage>
        <taxon>Eukaryota</taxon>
        <taxon>Viridiplantae</taxon>
        <taxon>Streptophyta</taxon>
        <taxon>Embryophyta</taxon>
        <taxon>Tracheophyta</taxon>
        <taxon>Spermatophyta</taxon>
        <taxon>Magnoliopsida</taxon>
        <taxon>Ranunculales</taxon>
        <taxon>Papaveraceae</taxon>
        <taxon>Papaveroideae</taxon>
        <taxon>Macleaya</taxon>
    </lineage>
</organism>
<evidence type="ECO:0000256" key="1">
    <source>
        <dbReference type="ARBA" id="ARBA00009431"/>
    </source>
</evidence>
<comment type="caution">
    <text evidence="2">The sequence shown here is derived from an EMBL/GenBank/DDBJ whole genome shotgun (WGS) entry which is preliminary data.</text>
</comment>
<protein>
    <submittedName>
        <fullName evidence="2">Peptidase S10</fullName>
    </submittedName>
</protein>
<dbReference type="InterPro" id="IPR029058">
    <property type="entry name" value="AB_hydrolase_fold"/>
</dbReference>
<dbReference type="GO" id="GO:0004185">
    <property type="term" value="F:serine-type carboxypeptidase activity"/>
    <property type="evidence" value="ECO:0007669"/>
    <property type="project" value="InterPro"/>
</dbReference>
<dbReference type="SUPFAM" id="SSF53474">
    <property type="entry name" value="alpha/beta-Hydrolases"/>
    <property type="match status" value="1"/>
</dbReference>
<dbReference type="PANTHER" id="PTHR11802:SF29">
    <property type="entry name" value="SERINE CARBOXYPEPTIDASE-LIKE 19"/>
    <property type="match status" value="1"/>
</dbReference>
<dbReference type="PANTHER" id="PTHR11802">
    <property type="entry name" value="SERINE PROTEASE FAMILY S10 SERINE CARBOXYPEPTIDASE"/>
    <property type="match status" value="1"/>
</dbReference>
<reference evidence="2 3" key="1">
    <citation type="journal article" date="2017" name="Mol. Plant">
        <title>The Genome of Medicinal Plant Macleaya cordata Provides New Insights into Benzylisoquinoline Alkaloids Metabolism.</title>
        <authorList>
            <person name="Liu X."/>
            <person name="Liu Y."/>
            <person name="Huang P."/>
            <person name="Ma Y."/>
            <person name="Qing Z."/>
            <person name="Tang Q."/>
            <person name="Cao H."/>
            <person name="Cheng P."/>
            <person name="Zheng Y."/>
            <person name="Yuan Z."/>
            <person name="Zhou Y."/>
            <person name="Liu J."/>
            <person name="Tang Z."/>
            <person name="Zhuo Y."/>
            <person name="Zhang Y."/>
            <person name="Yu L."/>
            <person name="Huang J."/>
            <person name="Yang P."/>
            <person name="Peng Q."/>
            <person name="Zhang J."/>
            <person name="Jiang W."/>
            <person name="Zhang Z."/>
            <person name="Lin K."/>
            <person name="Ro D.K."/>
            <person name="Chen X."/>
            <person name="Xiong X."/>
            <person name="Shang Y."/>
            <person name="Huang S."/>
            <person name="Zeng J."/>
        </authorList>
    </citation>
    <scope>NUCLEOTIDE SEQUENCE [LARGE SCALE GENOMIC DNA]</scope>
    <source>
        <strain evidence="3">cv. BLH2017</strain>
        <tissue evidence="2">Root</tissue>
    </source>
</reference>
<gene>
    <name evidence="2" type="ORF">BVC80_1701g46</name>
</gene>
<dbReference type="InParanoid" id="A0A200Q636"/>
<dbReference type="OrthoDB" id="443318at2759"/>
<accession>A0A200Q636</accession>
<dbReference type="GO" id="GO:0006508">
    <property type="term" value="P:proteolysis"/>
    <property type="evidence" value="ECO:0007669"/>
    <property type="project" value="InterPro"/>
</dbReference>
<dbReference type="GO" id="GO:0016747">
    <property type="term" value="F:acyltransferase activity, transferring groups other than amino-acyl groups"/>
    <property type="evidence" value="ECO:0007669"/>
    <property type="project" value="TreeGrafter"/>
</dbReference>
<proteinExistence type="inferred from homology"/>
<dbReference type="InterPro" id="IPR001563">
    <property type="entry name" value="Peptidase_S10"/>
</dbReference>
<dbReference type="EMBL" id="MVGT01002984">
    <property type="protein sequence ID" value="OVA05902.1"/>
    <property type="molecule type" value="Genomic_DNA"/>
</dbReference>
<comment type="similarity">
    <text evidence="1">Belongs to the peptidase S10 family.</text>
</comment>
<dbReference type="Pfam" id="PF00450">
    <property type="entry name" value="Peptidase_S10"/>
    <property type="match status" value="1"/>
</dbReference>
<name>A0A200Q636_MACCD</name>